<gene>
    <name evidence="1" type="ORF">METZ01_LOCUS4176</name>
</gene>
<organism evidence="1">
    <name type="scientific">marine metagenome</name>
    <dbReference type="NCBI Taxonomy" id="408172"/>
    <lineage>
        <taxon>unclassified sequences</taxon>
        <taxon>metagenomes</taxon>
        <taxon>ecological metagenomes</taxon>
    </lineage>
</organism>
<dbReference type="AlphaFoldDB" id="A0A381N9R0"/>
<reference evidence="1" key="1">
    <citation type="submission" date="2018-05" db="EMBL/GenBank/DDBJ databases">
        <authorList>
            <person name="Lanie J.A."/>
            <person name="Ng W.-L."/>
            <person name="Kazmierczak K.M."/>
            <person name="Andrzejewski T.M."/>
            <person name="Davidsen T.M."/>
            <person name="Wayne K.J."/>
            <person name="Tettelin H."/>
            <person name="Glass J.I."/>
            <person name="Rusch D."/>
            <person name="Podicherti R."/>
            <person name="Tsui H.-C.T."/>
            <person name="Winkler M.E."/>
        </authorList>
    </citation>
    <scope>NUCLEOTIDE SEQUENCE</scope>
</reference>
<name>A0A381N9R0_9ZZZZ</name>
<protein>
    <submittedName>
        <fullName evidence="1">Uncharacterized protein</fullName>
    </submittedName>
</protein>
<proteinExistence type="predicted"/>
<accession>A0A381N9R0</accession>
<sequence>MLSTKSVDNSVDILKKQTSKLTILENL</sequence>
<dbReference type="EMBL" id="UINC01000218">
    <property type="protein sequence ID" value="SUZ51322.1"/>
    <property type="molecule type" value="Genomic_DNA"/>
</dbReference>
<evidence type="ECO:0000313" key="1">
    <source>
        <dbReference type="EMBL" id="SUZ51322.1"/>
    </source>
</evidence>